<dbReference type="GO" id="GO:0004016">
    <property type="term" value="F:adenylate cyclase activity"/>
    <property type="evidence" value="ECO:0007669"/>
    <property type="project" value="TreeGrafter"/>
</dbReference>
<proteinExistence type="predicted"/>
<dbReference type="Gene3D" id="1.10.10.10">
    <property type="entry name" value="Winged helix-like DNA-binding domain superfamily/Winged helix DNA-binding domain"/>
    <property type="match status" value="1"/>
</dbReference>
<dbReference type="InterPro" id="IPR000792">
    <property type="entry name" value="Tscrpt_reg_LuxR_C"/>
</dbReference>
<dbReference type="AlphaFoldDB" id="A0A411YHI0"/>
<feature type="domain" description="HTH luxR-type" evidence="3">
    <location>
        <begin position="901"/>
        <end position="966"/>
    </location>
</feature>
<dbReference type="SMART" id="SM00421">
    <property type="entry name" value="HTH_LUXR"/>
    <property type="match status" value="1"/>
</dbReference>
<name>A0A411YHI0_9ACTN</name>
<keyword evidence="2" id="KW-0067">ATP-binding</keyword>
<dbReference type="PROSITE" id="PS50043">
    <property type="entry name" value="HTH_LUXR_2"/>
    <property type="match status" value="1"/>
</dbReference>
<dbReference type="GO" id="GO:0005737">
    <property type="term" value="C:cytoplasm"/>
    <property type="evidence" value="ECO:0007669"/>
    <property type="project" value="TreeGrafter"/>
</dbReference>
<gene>
    <name evidence="4" type="ORF">ER308_14015</name>
</gene>
<dbReference type="InterPro" id="IPR011990">
    <property type="entry name" value="TPR-like_helical_dom_sf"/>
</dbReference>
<dbReference type="SMART" id="SM00028">
    <property type="entry name" value="TPR"/>
    <property type="match status" value="3"/>
</dbReference>
<dbReference type="InterPro" id="IPR041664">
    <property type="entry name" value="AAA_16"/>
</dbReference>
<dbReference type="RefSeq" id="WP_131155561.1">
    <property type="nucleotide sequence ID" value="NZ_CP036402.1"/>
</dbReference>
<dbReference type="Gene3D" id="1.25.40.10">
    <property type="entry name" value="Tetratricopeptide repeat domain"/>
    <property type="match status" value="2"/>
</dbReference>
<dbReference type="EMBL" id="CP036402">
    <property type="protein sequence ID" value="QBI20566.1"/>
    <property type="molecule type" value="Genomic_DNA"/>
</dbReference>
<dbReference type="PANTHER" id="PTHR16305">
    <property type="entry name" value="TESTICULAR SOLUBLE ADENYLYL CYCLASE"/>
    <property type="match status" value="1"/>
</dbReference>
<dbReference type="SUPFAM" id="SSF46894">
    <property type="entry name" value="C-terminal effector domain of the bipartite response regulators"/>
    <property type="match status" value="1"/>
</dbReference>
<evidence type="ECO:0000256" key="1">
    <source>
        <dbReference type="ARBA" id="ARBA00022741"/>
    </source>
</evidence>
<dbReference type="Pfam" id="PF00196">
    <property type="entry name" value="GerE"/>
    <property type="match status" value="1"/>
</dbReference>
<dbReference type="GO" id="GO:0006355">
    <property type="term" value="P:regulation of DNA-templated transcription"/>
    <property type="evidence" value="ECO:0007669"/>
    <property type="project" value="InterPro"/>
</dbReference>
<sequence length="969" mass="104218">MATRTTALVGRDEEFARLDAAFDRATRHAPTTVLLGGEAGVGKTRLVETFAERAQGRGARVLSGRCLELSEGGMPYAAVVEMLRQLEGEAGIPRLHQLAGDEAGELARVSPALRPTEEPRTPELPLDPSSQVRLFESLLRLVQRLAAERPLVLVMEDLHWADTSTRDLLGFLAHSLRDVGAMLVVTYRTDELHRDHPLRPVLARIQRTDGAERVDLGTLDRVALGRLLEAVTGKAPGPELLQRVHERSGGNPFLAEELGAAGIDADAELPDSLRELLLVSVEALPDAAAPVVRAVAATKGRVHHELLGRVTGLEGEDLDAAVRAAVDRAVLVTDPRSGAYAFRHRLLAEAVYSTLLPGERERLHTQLATHIEAEPGLATQSAAAELAHHWHAANDQSRSLTASLEAAREAEAVAGVAEARQHVERALELWPQVPAVEQRAGIDHAALSRWAAELSYLAGEARRAVALQEQALEEADPEPTQRALMLERLGRYRWLAGDSDAAVADYGAALEQLPAEASARDRARILAGNSQILMLRRQTQESVAYAEQALALAERVGARDIEANVLITLGTSLAQQGGEHGLKLLGEGRAIALELGSLDEHARSYLNEANALAHLARFEEAIAAATQGLERAHESGQHRGFGAALACNVARPAMLIGRWQLADEVLTAAPRDTGGVGAGWAHGTRAQLRAARGDLGAARDELAAAREAGADRNELSNAVYQRAHAWVALSAGDIDEVVDMVRHCPPIEDDPDEHTLELLAFLLRASGDPRVRRRLEPDLPDSILAACRELAARLPSVRRAVPVWLALAEAEYARVVGAPDEVDRWGAAVARCDELGLVYHGAYARYRQAQAVLDAERRAGVRDLLASAVATARDLGAEPLREDIADLARRARVELDAAAPGPDAELGLTGRETEVLRLVADGRTNAQIASRLYISEKTASVHVSNMLRKLGVANRGEAAALAHRLGLTT</sequence>
<dbReference type="GO" id="GO:0005524">
    <property type="term" value="F:ATP binding"/>
    <property type="evidence" value="ECO:0007669"/>
    <property type="project" value="UniProtKB-KW"/>
</dbReference>
<dbReference type="SUPFAM" id="SSF52540">
    <property type="entry name" value="P-loop containing nucleoside triphosphate hydrolases"/>
    <property type="match status" value="1"/>
</dbReference>
<dbReference type="PRINTS" id="PR00038">
    <property type="entry name" value="HTHLUXR"/>
</dbReference>
<dbReference type="KEGG" id="erz:ER308_14015"/>
<dbReference type="Gene3D" id="3.40.50.300">
    <property type="entry name" value="P-loop containing nucleotide triphosphate hydrolases"/>
    <property type="match status" value="1"/>
</dbReference>
<dbReference type="Pfam" id="PF13191">
    <property type="entry name" value="AAA_16"/>
    <property type="match status" value="1"/>
</dbReference>
<dbReference type="OrthoDB" id="144293at2"/>
<keyword evidence="5" id="KW-1185">Reference proteome</keyword>
<dbReference type="CDD" id="cd06170">
    <property type="entry name" value="LuxR_C_like"/>
    <property type="match status" value="1"/>
</dbReference>
<dbReference type="InterPro" id="IPR027417">
    <property type="entry name" value="P-loop_NTPase"/>
</dbReference>
<evidence type="ECO:0000256" key="2">
    <source>
        <dbReference type="ARBA" id="ARBA00022840"/>
    </source>
</evidence>
<evidence type="ECO:0000313" key="4">
    <source>
        <dbReference type="EMBL" id="QBI20566.1"/>
    </source>
</evidence>
<dbReference type="InterPro" id="IPR036388">
    <property type="entry name" value="WH-like_DNA-bd_sf"/>
</dbReference>
<dbReference type="Proteomes" id="UP000291469">
    <property type="component" value="Chromosome"/>
</dbReference>
<dbReference type="SUPFAM" id="SSF48452">
    <property type="entry name" value="TPR-like"/>
    <property type="match status" value="1"/>
</dbReference>
<accession>A0A411YHI0</accession>
<organism evidence="4 5">
    <name type="scientific">Egibacter rhizosphaerae</name>
    <dbReference type="NCBI Taxonomy" id="1670831"/>
    <lineage>
        <taxon>Bacteria</taxon>
        <taxon>Bacillati</taxon>
        <taxon>Actinomycetota</taxon>
        <taxon>Nitriliruptoria</taxon>
        <taxon>Egibacterales</taxon>
        <taxon>Egibacteraceae</taxon>
        <taxon>Egibacter</taxon>
    </lineage>
</organism>
<evidence type="ECO:0000259" key="3">
    <source>
        <dbReference type="PROSITE" id="PS50043"/>
    </source>
</evidence>
<dbReference type="GO" id="GO:0003677">
    <property type="term" value="F:DNA binding"/>
    <property type="evidence" value="ECO:0007669"/>
    <property type="project" value="InterPro"/>
</dbReference>
<reference evidence="4 5" key="1">
    <citation type="submission" date="2019-01" db="EMBL/GenBank/DDBJ databases">
        <title>Egibacter rhizosphaerae EGI 80759T.</title>
        <authorList>
            <person name="Chen D.-D."/>
            <person name="Tian Y."/>
            <person name="Jiao J.-Y."/>
            <person name="Zhang X.-T."/>
            <person name="Zhang Y.-G."/>
            <person name="Zhang Y."/>
            <person name="Xiao M."/>
            <person name="Shu W.-S."/>
            <person name="Li W.-J."/>
        </authorList>
    </citation>
    <scope>NUCLEOTIDE SEQUENCE [LARGE SCALE GENOMIC DNA]</scope>
    <source>
        <strain evidence="4 5">EGI 80759</strain>
    </source>
</reference>
<protein>
    <submittedName>
        <fullName evidence="4">Helix-turn-helix transcriptional regulator</fullName>
    </submittedName>
</protein>
<keyword evidence="1" id="KW-0547">Nucleotide-binding</keyword>
<dbReference type="InterPro" id="IPR019734">
    <property type="entry name" value="TPR_rpt"/>
</dbReference>
<evidence type="ECO:0000313" key="5">
    <source>
        <dbReference type="Proteomes" id="UP000291469"/>
    </source>
</evidence>
<dbReference type="PANTHER" id="PTHR16305:SF35">
    <property type="entry name" value="TRANSCRIPTIONAL ACTIVATOR DOMAIN"/>
    <property type="match status" value="1"/>
</dbReference>
<dbReference type="InterPro" id="IPR016032">
    <property type="entry name" value="Sig_transdc_resp-reg_C-effctor"/>
</dbReference>